<dbReference type="GO" id="GO:0034039">
    <property type="term" value="F:8-oxo-7,8-dihydroguanine DNA N-glycosylase activity"/>
    <property type="evidence" value="ECO:0007669"/>
    <property type="project" value="TreeGrafter"/>
</dbReference>
<keyword evidence="13 16" id="KW-0326">Glycosidase</keyword>
<comment type="function">
    <text evidence="15">Involved in base excision repair of DNA damaged by oxidation or by mutagenic agents. Acts as a DNA glycosylase that recognizes and removes damaged bases. Has a preference for oxidized purines, such as 7,8-dihydro-8-oxoguanine (8-oxoG). Has AP (apurinic/apyrimidinic) lyase activity and introduces nicks in the DNA strand. Cleaves the DNA backbone by beta-delta elimination to generate a single-strand break at the site of the removed base with both 3'- and 5'-phosphates.</text>
</comment>
<evidence type="ECO:0000256" key="11">
    <source>
        <dbReference type="ARBA" id="ARBA00023239"/>
    </source>
</evidence>
<comment type="similarity">
    <text evidence="2 16">Belongs to the FPG family.</text>
</comment>
<feature type="active site" description="Proton donor; for beta-elimination activity" evidence="16">
    <location>
        <position position="58"/>
    </location>
</feature>
<evidence type="ECO:0000256" key="5">
    <source>
        <dbReference type="ARBA" id="ARBA00022763"/>
    </source>
</evidence>
<feature type="active site" description="Proton donor" evidence="16">
    <location>
        <position position="3"/>
    </location>
</feature>
<accession>A0A0R2KGX1</accession>
<evidence type="ECO:0000256" key="3">
    <source>
        <dbReference type="ARBA" id="ARBA00011245"/>
    </source>
</evidence>
<organism evidence="19 20">
    <name type="scientific">Ligilactobacillus ceti DSM 22408</name>
    <dbReference type="NCBI Taxonomy" id="1122146"/>
    <lineage>
        <taxon>Bacteria</taxon>
        <taxon>Bacillati</taxon>
        <taxon>Bacillota</taxon>
        <taxon>Bacilli</taxon>
        <taxon>Lactobacillales</taxon>
        <taxon>Lactobacillaceae</taxon>
        <taxon>Ligilactobacillus</taxon>
    </lineage>
</organism>
<gene>
    <name evidence="16" type="primary">mutM</name>
    <name evidence="16" type="synonym">fpg</name>
    <name evidence="19" type="ORF">IV53_GL000487</name>
</gene>
<feature type="domain" description="FPG-type" evidence="17">
    <location>
        <begin position="239"/>
        <end position="273"/>
    </location>
</feature>
<comment type="cofactor">
    <cofactor evidence="16">
        <name>Zn(2+)</name>
        <dbReference type="ChEBI" id="CHEBI:29105"/>
    </cofactor>
    <text evidence="16">Binds 1 zinc ion per subunit.</text>
</comment>
<dbReference type="STRING" id="1122146.IV53_GL000487"/>
<dbReference type="GO" id="GO:0008270">
    <property type="term" value="F:zinc ion binding"/>
    <property type="evidence" value="ECO:0007669"/>
    <property type="project" value="UniProtKB-UniRule"/>
</dbReference>
<evidence type="ECO:0000256" key="14">
    <source>
        <dbReference type="ARBA" id="ARBA00044632"/>
    </source>
</evidence>
<dbReference type="EC" id="4.2.99.18" evidence="16"/>
<dbReference type="Pfam" id="PF06827">
    <property type="entry name" value="zf-FPG_IleRS"/>
    <property type="match status" value="1"/>
</dbReference>
<evidence type="ECO:0000313" key="20">
    <source>
        <dbReference type="Proteomes" id="UP000051500"/>
    </source>
</evidence>
<dbReference type="SUPFAM" id="SSF81624">
    <property type="entry name" value="N-terminal domain of MutM-like DNA repair proteins"/>
    <property type="match status" value="1"/>
</dbReference>
<dbReference type="PROSITE" id="PS51068">
    <property type="entry name" value="FPG_CAT"/>
    <property type="match status" value="1"/>
</dbReference>
<evidence type="ECO:0000256" key="6">
    <source>
        <dbReference type="ARBA" id="ARBA00022771"/>
    </source>
</evidence>
<dbReference type="PANTHER" id="PTHR22993:SF9">
    <property type="entry name" value="FORMAMIDOPYRIMIDINE-DNA GLYCOSYLASE"/>
    <property type="match status" value="1"/>
</dbReference>
<comment type="catalytic activity">
    <reaction evidence="1 16">
        <text>Hydrolysis of DNA containing ring-opened 7-methylguanine residues, releasing 2,6-diamino-4-hydroxy-5-(N-methyl)formamidopyrimidine.</text>
        <dbReference type="EC" id="3.2.2.23"/>
    </reaction>
</comment>
<protein>
    <recommendedName>
        <fullName evidence="16">Formamidopyrimidine-DNA glycosylase</fullName>
        <shortName evidence="16">Fapy-DNA glycosylase</shortName>
        <ecNumber evidence="16">3.2.2.23</ecNumber>
    </recommendedName>
    <alternativeName>
        <fullName evidence="16">DNA-(apurinic or apyrimidinic site) lyase MutM</fullName>
        <shortName evidence="16">AP lyase MutM</shortName>
        <ecNumber evidence="16">4.2.99.18</ecNumber>
    </alternativeName>
</protein>
<dbReference type="Pfam" id="PF01149">
    <property type="entry name" value="Fapy_DNA_glyco"/>
    <property type="match status" value="1"/>
</dbReference>
<dbReference type="PATRIC" id="fig|1122146.4.peg.499"/>
<dbReference type="FunFam" id="1.10.8.50:FF:000003">
    <property type="entry name" value="Formamidopyrimidine-DNA glycosylase"/>
    <property type="match status" value="1"/>
</dbReference>
<dbReference type="CDD" id="cd08966">
    <property type="entry name" value="EcFpg-like_N"/>
    <property type="match status" value="1"/>
</dbReference>
<dbReference type="FunFam" id="3.20.190.10:FF:000001">
    <property type="entry name" value="Formamidopyrimidine-DNA glycosylase"/>
    <property type="match status" value="1"/>
</dbReference>
<dbReference type="HAMAP" id="MF_00103">
    <property type="entry name" value="Fapy_DNA_glycosyl"/>
    <property type="match status" value="1"/>
</dbReference>
<evidence type="ECO:0000256" key="7">
    <source>
        <dbReference type="ARBA" id="ARBA00022801"/>
    </source>
</evidence>
<dbReference type="EC" id="3.2.2.23" evidence="16"/>
<dbReference type="NCBIfam" id="TIGR00577">
    <property type="entry name" value="fpg"/>
    <property type="match status" value="1"/>
</dbReference>
<dbReference type="Pfam" id="PF06831">
    <property type="entry name" value="H2TH"/>
    <property type="match status" value="1"/>
</dbReference>
<evidence type="ECO:0000256" key="2">
    <source>
        <dbReference type="ARBA" id="ARBA00009409"/>
    </source>
</evidence>
<dbReference type="InterPro" id="IPR010663">
    <property type="entry name" value="Znf_FPG/IleRS"/>
</dbReference>
<evidence type="ECO:0000256" key="8">
    <source>
        <dbReference type="ARBA" id="ARBA00022833"/>
    </source>
</evidence>
<keyword evidence="11 16" id="KW-0456">Lyase</keyword>
<feature type="active site" description="Schiff-base intermediate with DNA" evidence="16">
    <location>
        <position position="2"/>
    </location>
</feature>
<evidence type="ECO:0000313" key="19">
    <source>
        <dbReference type="EMBL" id="KRN88523.1"/>
    </source>
</evidence>
<dbReference type="SMART" id="SM00898">
    <property type="entry name" value="Fapy_DNA_glyco"/>
    <property type="match status" value="1"/>
</dbReference>
<keyword evidence="7 16" id="KW-0378">Hydrolase</keyword>
<dbReference type="GO" id="GO:0003684">
    <property type="term" value="F:damaged DNA binding"/>
    <property type="evidence" value="ECO:0007669"/>
    <property type="project" value="InterPro"/>
</dbReference>
<keyword evidence="8 16" id="KW-0862">Zinc</keyword>
<evidence type="ECO:0000259" key="18">
    <source>
        <dbReference type="PROSITE" id="PS51068"/>
    </source>
</evidence>
<keyword evidence="6 16" id="KW-0863">Zinc-finger</keyword>
<comment type="subunit">
    <text evidence="3 16">Monomer.</text>
</comment>
<evidence type="ECO:0000256" key="16">
    <source>
        <dbReference type="HAMAP-Rule" id="MF_00103"/>
    </source>
</evidence>
<dbReference type="GO" id="GO:0003690">
    <property type="term" value="F:double-stranded DNA binding"/>
    <property type="evidence" value="ECO:0007669"/>
    <property type="project" value="UniProtKB-ARBA"/>
</dbReference>
<evidence type="ECO:0000256" key="12">
    <source>
        <dbReference type="ARBA" id="ARBA00023268"/>
    </source>
</evidence>
<feature type="binding site" evidence="16">
    <location>
        <position position="92"/>
    </location>
    <ligand>
        <name>DNA</name>
        <dbReference type="ChEBI" id="CHEBI:16991"/>
    </ligand>
</feature>
<evidence type="ECO:0000256" key="13">
    <source>
        <dbReference type="ARBA" id="ARBA00023295"/>
    </source>
</evidence>
<dbReference type="Proteomes" id="UP000051500">
    <property type="component" value="Unassembled WGS sequence"/>
</dbReference>
<dbReference type="SMART" id="SM01232">
    <property type="entry name" value="H2TH"/>
    <property type="match status" value="1"/>
</dbReference>
<dbReference type="SUPFAM" id="SSF46946">
    <property type="entry name" value="S13-like H2TH domain"/>
    <property type="match status" value="1"/>
</dbReference>
<reference evidence="19 20" key="1">
    <citation type="journal article" date="2015" name="Genome Announc.">
        <title>Expanding the biotechnology potential of lactobacilli through comparative genomics of 213 strains and associated genera.</title>
        <authorList>
            <person name="Sun Z."/>
            <person name="Harris H.M."/>
            <person name="McCann A."/>
            <person name="Guo C."/>
            <person name="Argimon S."/>
            <person name="Zhang W."/>
            <person name="Yang X."/>
            <person name="Jeffery I.B."/>
            <person name="Cooney J.C."/>
            <person name="Kagawa T.F."/>
            <person name="Liu W."/>
            <person name="Song Y."/>
            <person name="Salvetti E."/>
            <person name="Wrobel A."/>
            <person name="Rasinkangas P."/>
            <person name="Parkhill J."/>
            <person name="Rea M.C."/>
            <person name="O'Sullivan O."/>
            <person name="Ritari J."/>
            <person name="Douillard F.P."/>
            <person name="Paul Ross R."/>
            <person name="Yang R."/>
            <person name="Briner A.E."/>
            <person name="Felis G.E."/>
            <person name="de Vos W.M."/>
            <person name="Barrangou R."/>
            <person name="Klaenhammer T.R."/>
            <person name="Caufield P.W."/>
            <person name="Cui Y."/>
            <person name="Zhang H."/>
            <person name="O'Toole P.W."/>
        </authorList>
    </citation>
    <scope>NUCLEOTIDE SEQUENCE [LARGE SCALE GENOMIC DNA]</scope>
    <source>
        <strain evidence="19 20">DSM 22408</strain>
    </source>
</reference>
<dbReference type="Gene3D" id="3.20.190.10">
    <property type="entry name" value="MutM-like, N-terminal"/>
    <property type="match status" value="1"/>
</dbReference>
<dbReference type="eggNOG" id="COG0266">
    <property type="taxonomic scope" value="Bacteria"/>
</dbReference>
<dbReference type="InterPro" id="IPR000214">
    <property type="entry name" value="Znf_DNA_glyclase/AP_lyase"/>
</dbReference>
<evidence type="ECO:0000256" key="9">
    <source>
        <dbReference type="ARBA" id="ARBA00023125"/>
    </source>
</evidence>
<evidence type="ECO:0000256" key="1">
    <source>
        <dbReference type="ARBA" id="ARBA00001668"/>
    </source>
</evidence>
<dbReference type="Gene3D" id="1.10.8.50">
    <property type="match status" value="1"/>
</dbReference>
<comment type="catalytic activity">
    <reaction evidence="14 16">
        <text>2'-deoxyribonucleotide-(2'-deoxyribose 5'-phosphate)-2'-deoxyribonucleotide-DNA = a 3'-end 2'-deoxyribonucleotide-(2,3-dehydro-2,3-deoxyribose 5'-phosphate)-DNA + a 5'-end 5'-phospho-2'-deoxyribonucleoside-DNA + H(+)</text>
        <dbReference type="Rhea" id="RHEA:66592"/>
        <dbReference type="Rhea" id="RHEA-COMP:13180"/>
        <dbReference type="Rhea" id="RHEA-COMP:16897"/>
        <dbReference type="Rhea" id="RHEA-COMP:17067"/>
        <dbReference type="ChEBI" id="CHEBI:15378"/>
        <dbReference type="ChEBI" id="CHEBI:136412"/>
        <dbReference type="ChEBI" id="CHEBI:157695"/>
        <dbReference type="ChEBI" id="CHEBI:167181"/>
        <dbReference type="EC" id="4.2.99.18"/>
    </reaction>
</comment>
<evidence type="ECO:0000256" key="10">
    <source>
        <dbReference type="ARBA" id="ARBA00023204"/>
    </source>
</evidence>
<dbReference type="RefSeq" id="WP_027106931.1">
    <property type="nucleotide sequence ID" value="NZ_JQBZ01000025.1"/>
</dbReference>
<dbReference type="GO" id="GO:0140078">
    <property type="term" value="F:class I DNA-(apurinic or apyrimidinic site) endonuclease activity"/>
    <property type="evidence" value="ECO:0007669"/>
    <property type="project" value="UniProtKB-EC"/>
</dbReference>
<dbReference type="PANTHER" id="PTHR22993">
    <property type="entry name" value="FORMAMIDOPYRIMIDINE-DNA GLYCOSYLASE"/>
    <property type="match status" value="1"/>
</dbReference>
<dbReference type="EMBL" id="JQBZ01000025">
    <property type="protein sequence ID" value="KRN88523.1"/>
    <property type="molecule type" value="Genomic_DNA"/>
</dbReference>
<keyword evidence="12 16" id="KW-0511">Multifunctional enzyme</keyword>
<sequence>MPELPEVETVRRGLNKLVLGQVVTDVNVVFENIIVGDPQEFVAQLKGKTLEKIDRRGKYLLFRFSDGITMVSHLRMEGKYFVKDGQEPLEKHSHIIFKLANGKELRYNDVRKFGRMELIATGHENEFKNLAKLGVEPTPTAFKVDEFYQALQKKNKGIKSALLDQTIVVGLGNIYVDEVLWMSQIHPETKANHLTLAEATVLHDNIIAELAEAVKAGGTTVRSYADAFQNSGSFQFALQVYGKQGEPCPRCRTPIEKIRVAQRGTHFCPQCQQVK</sequence>
<keyword evidence="5 16" id="KW-0227">DNA damage</keyword>
<keyword evidence="20" id="KW-1185">Reference proteome</keyword>
<feature type="binding site" evidence="16">
    <location>
        <position position="154"/>
    </location>
    <ligand>
        <name>DNA</name>
        <dbReference type="ChEBI" id="CHEBI:16991"/>
    </ligand>
</feature>
<name>A0A0R2KGX1_9LACO</name>
<dbReference type="InterPro" id="IPR020629">
    <property type="entry name" value="FPG_Glyclase"/>
</dbReference>
<dbReference type="NCBIfam" id="NF002211">
    <property type="entry name" value="PRK01103.1"/>
    <property type="match status" value="1"/>
</dbReference>
<dbReference type="InterPro" id="IPR012319">
    <property type="entry name" value="FPG_cat"/>
</dbReference>
<keyword evidence="10 16" id="KW-0234">DNA repair</keyword>
<feature type="active site" description="Proton donor; for delta-elimination activity" evidence="16">
    <location>
        <position position="263"/>
    </location>
</feature>
<dbReference type="OrthoDB" id="9800855at2"/>
<feature type="binding site" evidence="16">
    <location>
        <position position="111"/>
    </location>
    <ligand>
        <name>DNA</name>
        <dbReference type="ChEBI" id="CHEBI:16991"/>
    </ligand>
</feature>
<keyword evidence="9 16" id="KW-0238">DNA-binding</keyword>
<evidence type="ECO:0000259" key="17">
    <source>
        <dbReference type="PROSITE" id="PS51066"/>
    </source>
</evidence>
<comment type="caution">
    <text evidence="19">The sequence shown here is derived from an EMBL/GenBank/DDBJ whole genome shotgun (WGS) entry which is preliminary data.</text>
</comment>
<dbReference type="InterPro" id="IPR015886">
    <property type="entry name" value="H2TH_FPG"/>
</dbReference>
<evidence type="ECO:0000256" key="4">
    <source>
        <dbReference type="ARBA" id="ARBA00022723"/>
    </source>
</evidence>
<evidence type="ECO:0000256" key="15">
    <source>
        <dbReference type="ARBA" id="ARBA00060177"/>
    </source>
</evidence>
<dbReference type="SUPFAM" id="SSF57716">
    <property type="entry name" value="Glucocorticoid receptor-like (DNA-binding domain)"/>
    <property type="match status" value="1"/>
</dbReference>
<dbReference type="InterPro" id="IPR010979">
    <property type="entry name" value="Ribosomal_uS13-like_H2TH"/>
</dbReference>
<dbReference type="InterPro" id="IPR035937">
    <property type="entry name" value="FPG_N"/>
</dbReference>
<dbReference type="PROSITE" id="PS51066">
    <property type="entry name" value="ZF_FPG_2"/>
    <property type="match status" value="1"/>
</dbReference>
<dbReference type="AlphaFoldDB" id="A0A0R2KGX1"/>
<dbReference type="GO" id="GO:0006284">
    <property type="term" value="P:base-excision repair"/>
    <property type="evidence" value="ECO:0007669"/>
    <property type="project" value="InterPro"/>
</dbReference>
<feature type="domain" description="Formamidopyrimidine-DNA glycosylase catalytic" evidence="18">
    <location>
        <begin position="2"/>
        <end position="114"/>
    </location>
</feature>
<comment type="function">
    <text evidence="16">Involved in base excision repair of DNA damaged by oxidation or by mutagenic agents. Acts as DNA glycosylase that recognizes and removes damaged bases. Has a preference for oxidized purines, such as 7,8-dihydro-8-oxoguanine (8-oxoG). Has AP (apurinic/apyrimidinic) lyase activity and introduces nicks in the DNA strand. Cleaves the DNA backbone by beta-delta elimination to generate a single-strand break at the site of the removed base with both 3'- and 5'-phosphates.</text>
</comment>
<keyword evidence="4 16" id="KW-0479">Metal-binding</keyword>
<proteinExistence type="inferred from homology"/>